<dbReference type="GO" id="GO:0030246">
    <property type="term" value="F:carbohydrate binding"/>
    <property type="evidence" value="ECO:0007669"/>
    <property type="project" value="UniProtKB-KW"/>
</dbReference>
<keyword evidence="6 9" id="KW-0472">Membrane</keyword>
<sequence length="351" mass="37441">MAQMELDVIDHSAPLDLTPYILNPGILESGRPRNLTCSVSWACEQGRLPTISWMGTSVSPRSPISAASSVLTLIPQPQDHNSSLTCQVTLPVAGVTGTRTIHLNVSYAPQNLTVTVYQGNDTVPKTLREDSSLRVLEGQPLLLVCAASSNPPARLSWARGSLTLSPSQPSSPGVLKLPQMHLADEGEFTCRAQNLLGSQHVSLSLSLQKWPGSGMMLGPLAGAGATALVFLSFCVIFVAVRSCRRKSARPAAGEGDAGMEDADAVRGSTSQVSLVKPQANNSPPAQPPPSMVASTSGEDQEIHYASLSFHKIKPQEPEGNEYSEIKIHKGEAAETQPWVRVHDPSETREKS</sequence>
<dbReference type="GO" id="GO:0007155">
    <property type="term" value="P:cell adhesion"/>
    <property type="evidence" value="ECO:0007669"/>
    <property type="project" value="UniProtKB-KW"/>
</dbReference>
<dbReference type="Gene3D" id="2.60.40.10">
    <property type="entry name" value="Immunoglobulins"/>
    <property type="match status" value="2"/>
</dbReference>
<comment type="similarity">
    <text evidence="7">Belongs to the immunoglobulin superfamily. SIGLEC (sialic acid binding Ig-like lectin) family.</text>
</comment>
<dbReference type="SUPFAM" id="SSF48726">
    <property type="entry name" value="Immunoglobulin"/>
    <property type="match status" value="2"/>
</dbReference>
<accession>A0A3Q0DP26</accession>
<proteinExistence type="inferred from homology"/>
<dbReference type="Pfam" id="PF13927">
    <property type="entry name" value="Ig_3"/>
    <property type="match status" value="1"/>
</dbReference>
<dbReference type="OrthoDB" id="10012075at2759"/>
<dbReference type="InterPro" id="IPR003598">
    <property type="entry name" value="Ig_sub2"/>
</dbReference>
<evidence type="ECO:0000256" key="7">
    <source>
        <dbReference type="ARBA" id="ARBA00038361"/>
    </source>
</evidence>
<evidence type="ECO:0000256" key="2">
    <source>
        <dbReference type="ARBA" id="ARBA00022692"/>
    </source>
</evidence>
<evidence type="ECO:0000256" key="4">
    <source>
        <dbReference type="ARBA" id="ARBA00022889"/>
    </source>
</evidence>
<feature type="domain" description="Ig-like" evidence="10">
    <location>
        <begin position="124"/>
        <end position="206"/>
    </location>
</feature>
<dbReference type="AlphaFoldDB" id="A0A3Q0DP26"/>
<dbReference type="InterPro" id="IPR003599">
    <property type="entry name" value="Ig_sub"/>
</dbReference>
<dbReference type="PANTHER" id="PTHR12035">
    <property type="entry name" value="SIALIC ACID BINDING IMMUNOGLOBULIN-LIKE LECTIN"/>
    <property type="match status" value="1"/>
</dbReference>
<feature type="compositionally biased region" description="Basic and acidic residues" evidence="8">
    <location>
        <begin position="323"/>
        <end position="332"/>
    </location>
</feature>
<evidence type="ECO:0000256" key="3">
    <source>
        <dbReference type="ARBA" id="ARBA00022734"/>
    </source>
</evidence>
<dbReference type="GO" id="GO:0005886">
    <property type="term" value="C:plasma membrane"/>
    <property type="evidence" value="ECO:0007669"/>
    <property type="project" value="TreeGrafter"/>
</dbReference>
<dbReference type="RefSeq" id="XP_021563870.1">
    <property type="nucleotide sequence ID" value="XM_021708195.1"/>
</dbReference>
<evidence type="ECO:0000313" key="12">
    <source>
        <dbReference type="RefSeq" id="XP_021563870.1"/>
    </source>
</evidence>
<reference evidence="12" key="1">
    <citation type="submission" date="2025-08" db="UniProtKB">
        <authorList>
            <consortium name="RefSeq"/>
        </authorList>
    </citation>
    <scope>IDENTIFICATION</scope>
</reference>
<dbReference type="PANTHER" id="PTHR12035:SF138">
    <property type="entry name" value="SIALIC ACID-BINDING IG-LIKE LECTIN 9"/>
    <property type="match status" value="1"/>
</dbReference>
<keyword evidence="5 9" id="KW-1133">Transmembrane helix</keyword>
<dbReference type="InterPro" id="IPR013783">
    <property type="entry name" value="Ig-like_fold"/>
</dbReference>
<evidence type="ECO:0000256" key="5">
    <source>
        <dbReference type="ARBA" id="ARBA00022989"/>
    </source>
</evidence>
<feature type="domain" description="Ig-like" evidence="10">
    <location>
        <begin position="19"/>
        <end position="102"/>
    </location>
</feature>
<evidence type="ECO:0000313" key="11">
    <source>
        <dbReference type="Proteomes" id="UP000189704"/>
    </source>
</evidence>
<dbReference type="GO" id="GO:0033691">
    <property type="term" value="F:sialic acid binding"/>
    <property type="evidence" value="ECO:0007669"/>
    <property type="project" value="TreeGrafter"/>
</dbReference>
<evidence type="ECO:0000256" key="1">
    <source>
        <dbReference type="ARBA" id="ARBA00004479"/>
    </source>
</evidence>
<protein>
    <submittedName>
        <fullName evidence="12">Sialic acid-binding Ig-like lectin 8</fullName>
    </submittedName>
</protein>
<feature type="transmembrane region" description="Helical" evidence="9">
    <location>
        <begin position="216"/>
        <end position="240"/>
    </location>
</feature>
<dbReference type="InterPro" id="IPR051036">
    <property type="entry name" value="SIGLEC"/>
</dbReference>
<feature type="region of interest" description="Disordered" evidence="8">
    <location>
        <begin position="248"/>
        <end position="351"/>
    </location>
</feature>
<dbReference type="GeneID" id="110594755"/>
<name>A0A3Q0DP26_CARSF</name>
<dbReference type="SMART" id="SM00408">
    <property type="entry name" value="IGc2"/>
    <property type="match status" value="1"/>
</dbReference>
<evidence type="ECO:0000259" key="10">
    <source>
        <dbReference type="PROSITE" id="PS50835"/>
    </source>
</evidence>
<dbReference type="PROSITE" id="PS50835">
    <property type="entry name" value="IG_LIKE"/>
    <property type="match status" value="2"/>
</dbReference>
<feature type="compositionally biased region" description="Basic and acidic residues" evidence="8">
    <location>
        <begin position="340"/>
        <end position="351"/>
    </location>
</feature>
<dbReference type="InterPro" id="IPR007110">
    <property type="entry name" value="Ig-like_dom"/>
</dbReference>
<evidence type="ECO:0000256" key="6">
    <source>
        <dbReference type="ARBA" id="ARBA00023136"/>
    </source>
</evidence>
<keyword evidence="2 9" id="KW-0812">Transmembrane</keyword>
<comment type="subcellular location">
    <subcellularLocation>
        <location evidence="1">Membrane</location>
        <topology evidence="1">Single-pass type I membrane protein</topology>
    </subcellularLocation>
</comment>
<dbReference type="KEGG" id="csyr:110594755"/>
<dbReference type="InterPro" id="IPR036179">
    <property type="entry name" value="Ig-like_dom_sf"/>
</dbReference>
<dbReference type="SMART" id="SM00409">
    <property type="entry name" value="IG"/>
    <property type="match status" value="2"/>
</dbReference>
<organism evidence="11 12">
    <name type="scientific">Carlito syrichta</name>
    <name type="common">Philippine tarsier</name>
    <name type="synonym">Tarsius syrichta</name>
    <dbReference type="NCBI Taxonomy" id="1868482"/>
    <lineage>
        <taxon>Eukaryota</taxon>
        <taxon>Metazoa</taxon>
        <taxon>Chordata</taxon>
        <taxon>Craniata</taxon>
        <taxon>Vertebrata</taxon>
        <taxon>Euteleostomi</taxon>
        <taxon>Mammalia</taxon>
        <taxon>Eutheria</taxon>
        <taxon>Euarchontoglires</taxon>
        <taxon>Primates</taxon>
        <taxon>Haplorrhini</taxon>
        <taxon>Tarsiiformes</taxon>
        <taxon>Tarsiidae</taxon>
        <taxon>Carlito</taxon>
    </lineage>
</organism>
<evidence type="ECO:0000256" key="8">
    <source>
        <dbReference type="SAM" id="MobiDB-lite"/>
    </source>
</evidence>
<keyword evidence="11" id="KW-1185">Reference proteome</keyword>
<keyword evidence="3" id="KW-0430">Lectin</keyword>
<gene>
    <name evidence="12" type="primary">LOC110594755</name>
</gene>
<evidence type="ECO:0000256" key="9">
    <source>
        <dbReference type="SAM" id="Phobius"/>
    </source>
</evidence>
<keyword evidence="4" id="KW-0130">Cell adhesion</keyword>
<dbReference type="Proteomes" id="UP000189704">
    <property type="component" value="Unplaced"/>
</dbReference>